<dbReference type="EMBL" id="QLUW01000003">
    <property type="protein sequence ID" value="RAP75145.1"/>
    <property type="molecule type" value="Genomic_DNA"/>
</dbReference>
<evidence type="ECO:0000256" key="3">
    <source>
        <dbReference type="ARBA" id="ARBA00023163"/>
    </source>
</evidence>
<evidence type="ECO:0000259" key="4">
    <source>
        <dbReference type="PROSITE" id="PS01124"/>
    </source>
</evidence>
<dbReference type="GO" id="GO:0003700">
    <property type="term" value="F:DNA-binding transcription factor activity"/>
    <property type="evidence" value="ECO:0007669"/>
    <property type="project" value="InterPro"/>
</dbReference>
<dbReference type="Gene3D" id="1.10.10.60">
    <property type="entry name" value="Homeodomain-like"/>
    <property type="match status" value="2"/>
</dbReference>
<keyword evidence="3" id="KW-0804">Transcription</keyword>
<dbReference type="InterPro" id="IPR018060">
    <property type="entry name" value="HTH_AraC"/>
</dbReference>
<dbReference type="SMART" id="SM00342">
    <property type="entry name" value="HTH_ARAC"/>
    <property type="match status" value="1"/>
</dbReference>
<dbReference type="GO" id="GO:0043565">
    <property type="term" value="F:sequence-specific DNA binding"/>
    <property type="evidence" value="ECO:0007669"/>
    <property type="project" value="InterPro"/>
</dbReference>
<dbReference type="OrthoDB" id="1975977at2"/>
<dbReference type="SUPFAM" id="SSF46689">
    <property type="entry name" value="Homeodomain-like"/>
    <property type="match status" value="2"/>
</dbReference>
<dbReference type="SUPFAM" id="SSF51215">
    <property type="entry name" value="Regulatory protein AraC"/>
    <property type="match status" value="1"/>
</dbReference>
<organism evidence="5 6">
    <name type="scientific">Paenibacillus montanisoli</name>
    <dbReference type="NCBI Taxonomy" id="2081970"/>
    <lineage>
        <taxon>Bacteria</taxon>
        <taxon>Bacillati</taxon>
        <taxon>Bacillota</taxon>
        <taxon>Bacilli</taxon>
        <taxon>Bacillales</taxon>
        <taxon>Paenibacillaceae</taxon>
        <taxon>Paenibacillus</taxon>
    </lineage>
</organism>
<evidence type="ECO:0000313" key="6">
    <source>
        <dbReference type="Proteomes" id="UP000249260"/>
    </source>
</evidence>
<dbReference type="PANTHER" id="PTHR43280:SF2">
    <property type="entry name" value="HTH-TYPE TRANSCRIPTIONAL REGULATOR EXSA"/>
    <property type="match status" value="1"/>
</dbReference>
<evidence type="ECO:0000256" key="2">
    <source>
        <dbReference type="ARBA" id="ARBA00023125"/>
    </source>
</evidence>
<sequence length="301" mass="35133">MEQIFKIQRLYASILLDGMHYAKVPKGWSYPRHRHSFFEFIYCASGKMEQWVNGRSFMLMKGDVLIVKSGLVHHTAEVAEDTEFFVFHFDMDMKEVQTIFQVVPNPHIPFDPEEDTKLSFNCRVREFLDEYKEVLIHHNELNENPFNRMEQSVKLLRMQIGIIDLVCLMAEHFTEDSNVYLNNSMTPAQINLAHEVAYQIELHSGDRLQINDLAEKTGFHRSYLSSCFKQVYGISPSEYLKKIKVRTAKQLLQYTELTVTEISNKLEFSSPAHFSKFFLNSVGLPPLKYRKSTFLKNKGSI</sequence>
<dbReference type="RefSeq" id="WP_112883409.1">
    <property type="nucleotide sequence ID" value="NZ_QLUW01000003.1"/>
</dbReference>
<dbReference type="Pfam" id="PF02311">
    <property type="entry name" value="AraC_binding"/>
    <property type="match status" value="1"/>
</dbReference>
<evidence type="ECO:0000256" key="1">
    <source>
        <dbReference type="ARBA" id="ARBA00023015"/>
    </source>
</evidence>
<keyword evidence="2" id="KW-0238">DNA-binding</keyword>
<dbReference type="InterPro" id="IPR037923">
    <property type="entry name" value="HTH-like"/>
</dbReference>
<dbReference type="PANTHER" id="PTHR43280">
    <property type="entry name" value="ARAC-FAMILY TRANSCRIPTIONAL REGULATOR"/>
    <property type="match status" value="1"/>
</dbReference>
<gene>
    <name evidence="5" type="ORF">DL346_17325</name>
</gene>
<dbReference type="Proteomes" id="UP000249260">
    <property type="component" value="Unassembled WGS sequence"/>
</dbReference>
<keyword evidence="1" id="KW-0805">Transcription regulation</keyword>
<evidence type="ECO:0000313" key="5">
    <source>
        <dbReference type="EMBL" id="RAP75145.1"/>
    </source>
</evidence>
<accession>A0A328U2M1</accession>
<keyword evidence="6" id="KW-1185">Reference proteome</keyword>
<feature type="domain" description="HTH araC/xylS-type" evidence="4">
    <location>
        <begin position="194"/>
        <end position="292"/>
    </location>
</feature>
<comment type="caution">
    <text evidence="5">The sequence shown here is derived from an EMBL/GenBank/DDBJ whole genome shotgun (WGS) entry which is preliminary data.</text>
</comment>
<protein>
    <recommendedName>
        <fullName evidence="4">HTH araC/xylS-type domain-containing protein</fullName>
    </recommendedName>
</protein>
<dbReference type="PROSITE" id="PS01124">
    <property type="entry name" value="HTH_ARAC_FAMILY_2"/>
    <property type="match status" value="1"/>
</dbReference>
<dbReference type="InterPro" id="IPR014710">
    <property type="entry name" value="RmlC-like_jellyroll"/>
</dbReference>
<dbReference type="Pfam" id="PF12833">
    <property type="entry name" value="HTH_18"/>
    <property type="match status" value="1"/>
</dbReference>
<dbReference type="AlphaFoldDB" id="A0A328U2M1"/>
<proteinExistence type="predicted"/>
<reference evidence="5 6" key="1">
    <citation type="submission" date="2018-06" db="EMBL/GenBank/DDBJ databases">
        <title>Paenibacillus montanisoli sp. nov., isolated from mountain area soil.</title>
        <authorList>
            <person name="Wu M."/>
        </authorList>
    </citation>
    <scope>NUCLEOTIDE SEQUENCE [LARGE SCALE GENOMIC DNA]</scope>
    <source>
        <strain evidence="5 6">RA17</strain>
    </source>
</reference>
<dbReference type="InterPro" id="IPR003313">
    <property type="entry name" value="AraC-bd"/>
</dbReference>
<dbReference type="Gene3D" id="2.60.120.10">
    <property type="entry name" value="Jelly Rolls"/>
    <property type="match status" value="1"/>
</dbReference>
<name>A0A328U2M1_9BACL</name>
<dbReference type="InterPro" id="IPR009057">
    <property type="entry name" value="Homeodomain-like_sf"/>
</dbReference>